<proteinExistence type="predicted"/>
<reference evidence="2" key="1">
    <citation type="journal article" date="2022" name="Mol. Ecol. Resour.">
        <title>The genomes of chicory, endive, great burdock and yacon provide insights into Asteraceae palaeo-polyploidization history and plant inulin production.</title>
        <authorList>
            <person name="Fan W."/>
            <person name="Wang S."/>
            <person name="Wang H."/>
            <person name="Wang A."/>
            <person name="Jiang F."/>
            <person name="Liu H."/>
            <person name="Zhao H."/>
            <person name="Xu D."/>
            <person name="Zhang Y."/>
        </authorList>
    </citation>
    <scope>NUCLEOTIDE SEQUENCE [LARGE SCALE GENOMIC DNA]</scope>
    <source>
        <strain evidence="2">cv. Niubang</strain>
    </source>
</reference>
<protein>
    <submittedName>
        <fullName evidence="1">Uncharacterized protein</fullName>
    </submittedName>
</protein>
<accession>A0ACB9FJD1</accession>
<evidence type="ECO:0000313" key="1">
    <source>
        <dbReference type="EMBL" id="KAI3771214.1"/>
    </source>
</evidence>
<keyword evidence="2" id="KW-1185">Reference proteome</keyword>
<organism evidence="1 2">
    <name type="scientific">Arctium lappa</name>
    <name type="common">Greater burdock</name>
    <name type="synonym">Lappa major</name>
    <dbReference type="NCBI Taxonomy" id="4217"/>
    <lineage>
        <taxon>Eukaryota</taxon>
        <taxon>Viridiplantae</taxon>
        <taxon>Streptophyta</taxon>
        <taxon>Embryophyta</taxon>
        <taxon>Tracheophyta</taxon>
        <taxon>Spermatophyta</taxon>
        <taxon>Magnoliopsida</taxon>
        <taxon>eudicotyledons</taxon>
        <taxon>Gunneridae</taxon>
        <taxon>Pentapetalae</taxon>
        <taxon>asterids</taxon>
        <taxon>campanulids</taxon>
        <taxon>Asterales</taxon>
        <taxon>Asteraceae</taxon>
        <taxon>Carduoideae</taxon>
        <taxon>Cardueae</taxon>
        <taxon>Arctiinae</taxon>
        <taxon>Arctium</taxon>
    </lineage>
</organism>
<evidence type="ECO:0000313" key="2">
    <source>
        <dbReference type="Proteomes" id="UP001055879"/>
    </source>
</evidence>
<comment type="caution">
    <text evidence="1">The sequence shown here is derived from an EMBL/GenBank/DDBJ whole genome shotgun (WGS) entry which is preliminary data.</text>
</comment>
<sequence length="1783" mass="201996">MAAHSQTSDNSSKLVPSLNLVQFDVPVKGNNYFLDVTPSKYDEQFRPILDFFTNCELNDVLTKHASDIPLRFVQQWWYSSEYDDEKEGLVGHINLGEQSLSIRITPQTLTRRFNLLTTTDLQIETFEKPPTQEVLLQFLQHLGYNKEITRLSQFRRQYLPPKWNFMFSVLNRTITCKIGSQDQTHPAIIAIMYALFFNRSINMAHILFCEMLTAVDKKNKDLAKGKQPISVLFPRFISVVIQRAMEKFSITEEGPMTHLFMMNSFKATEVPPYPHDRRFPHTMIEIIPVDSPTHLLLSRVAQSSEPMMGSPTHLGSEPELESESDISDTAQNINRAQPEGGSERVRKRKHENPPSDEENNSVRAEEGEHERFPEGEFLNIESEGGEVEKDVLDDTNERIQSPNPSANKFTVQDGPASMDIETEVHTSNPSHPNRSEASDSASDACTKGETSDTAKSSQKDLDQDKNTHLPQSMSPPPTHDAFVAQTKLDRPLERKDCLSEKEWHDLIAQGILSLDSKVSKHIRFSSSDSDSDDQRPIGTIIGRSLKKGPQGLMGSPSGENIKPPPKEGPSELEGNLESCVDPKVTPSDYVTKEEFKIFGDEIRESLKEIKLQMEKTSEASASNSEVEKLTSEVSELRTTVLNQNEKLDALESLVIKNDSVLSREIQNSKTELLKAIPPTSAPTPTHADFSQFKEEVLRSLAEVIAKIPTSSAAAPATTEFITKADLTNFSKNITNNVLNISSKFVSKTTQQNKKIEDLLKNVKSSEGVLKRKVPEVACSEEARKKARYEDSDDGDDQPQGTSDLHKGEKTPTPKTVETQKESTPSETNQSKEKGIERRSTSTSAEDLQATLKSPVPVIFLAPSTSSAPIVPIIAATPETIGALEEDEDEQLVDFSTSEDAFSSPERPTYVMRDAYESESEQEEKSESEKEEKSDSEKEVEVVDVEEYVFKNAQPHHTSTTSELRESPEIDGYISEPSKEDPPQTMEPETMVADEQAPSENPVQKASIDIPAKVFHKPPTFLESNPEASIEDHFRYIYCEFNMADTLVIPLNPRIREDMPDYERRFIRDKTKPRAQVLSDDPIIKINKISEKTFAYNKIIYRHYVVTRSDQKIYEFNDNDLVNLNPYDLPHLYAYCSARYDHGRREIRMGMVEVRRAMEAYVKHRAKRDFQIALNLGEEKLEVTEPVESFDKLKEQKTGSIVAEPLGFVFRINQEKKIFLASEVSKYSDETLRGIKKLIHAKEEMHRADLLAKLDLEIDSMINFRALIMKFHGIYIRDGFIRGSEDNVRALKTFSLDVHVRMKTSEMASSEALKTISGIQQCVFRNKKDEDGIIIRNKARLVTKGYFQEEGIDYDETFAPVARLEAIRIFLAYAAHKGFKVYQMDFKSTFLHGKLNEEVYVQQPPGFESTEFPNHVYYLDKALYGLKQAPRPWYATLSTFLIKNGFDKGTIDTTLFIKRYKNEMLLVQIYVDDIIFGSTNQKYCDKFSELMKSEFEMSLMGELTFFLGLQVKQTSEGTFISQTKYVSEILKKYKLNDSTSMKTALATGVKLDSDPSGQSVDIKTYRGMIGSLLYLTASRPDIMFATCLCARYQANPKESHLSAVKRIFRYLRGSPSLGLWYPKLSSFDLTAYIDADHAGCKLDRKSTSGCCQLLGNKLVSWSSKKQNCVSTLTAEAEYVVAASCCSQVIWMKTQLRDYGQQYERIPILGDSKSAIAISANPVQHSKTKHIDVRYHFLKDHVERGTIEMYFVPTDLQLADIFTKSLDERRFNFLISKLGMLNMST</sequence>
<gene>
    <name evidence="1" type="ORF">L6452_02373</name>
</gene>
<name>A0ACB9FJD1_ARCLA</name>
<reference evidence="1 2" key="2">
    <citation type="journal article" date="2022" name="Mol. Ecol. Resour.">
        <title>The genomes of chicory, endive, great burdock and yacon provide insights into Asteraceae paleo-polyploidization history and plant inulin production.</title>
        <authorList>
            <person name="Fan W."/>
            <person name="Wang S."/>
            <person name="Wang H."/>
            <person name="Wang A."/>
            <person name="Jiang F."/>
            <person name="Liu H."/>
            <person name="Zhao H."/>
            <person name="Xu D."/>
            <person name="Zhang Y."/>
        </authorList>
    </citation>
    <scope>NUCLEOTIDE SEQUENCE [LARGE SCALE GENOMIC DNA]</scope>
    <source>
        <strain evidence="2">cv. Niubang</strain>
    </source>
</reference>
<dbReference type="Proteomes" id="UP001055879">
    <property type="component" value="Linkage Group LG01"/>
</dbReference>
<dbReference type="EMBL" id="CM042047">
    <property type="protein sequence ID" value="KAI3771214.1"/>
    <property type="molecule type" value="Genomic_DNA"/>
</dbReference>